<dbReference type="InterPro" id="IPR003838">
    <property type="entry name" value="ABC3_permease_C"/>
</dbReference>
<evidence type="ECO:0000256" key="6">
    <source>
        <dbReference type="SAM" id="Phobius"/>
    </source>
</evidence>
<keyword evidence="9" id="KW-1185">Reference proteome</keyword>
<sequence>MRVGARTEGRIRAFWPQRSRAQAGVLAATALTVVVIAFLACTMAGLAVRSPTLAVRQSIEAGPAATVAEAYQSALDPDDARAQDRTVRSVLARQFRAAPVTVDRTAFAASVAIGGDRTALLLTDAADLRARADLRSGTWPKGDSEVAVDAALARAAGLEVGARLPLTADAGTVGVVVSGIWAPKDAAAPAWLGVTAGTGGTDGRLIGNSGLLTAVTTSVTAQWVVTPDASRVTAADLPRLRTGYTDAVGALTDSEAASGPFTPLGQAAATVADMQQSVGALAAVLPVPLALLAVCSTISLVLLARLLARSRLGETRVLRARGATVGTLVRADAAESALVALIATAIGAALALAVLATTGAGSATGLPEAVLAAIVPAAAVLVVAVAATAVVTAVTARSADSAPGQVESGRVRSAASLTLGVLALAAAGVTLWRFLSYGAPDADGRVDPVGTVAPAAVLCAVVVAALVALGPVAAGVERLAARRRGLAAVLPARQVSRGVQLVAAPVALVVLAVGAATFAAGYVGTWSGFLHDSSRLVAGADVRVDLGVAGSVRGAGDLPPTDRFADIPTVSTAAPALVTDATLGQEDVTLVAAPARALPTLVDVGAYMFAPRAAAQQLTAQDPLRGVALGDGAHTIAAVVTATVPGGGVPAPAVRLTFWVSDGNGAVAPLSAAPVAGGAPGRVSAAIPDGGPWSLVAVDTHLDTGATAVPVQVRITDVDAGGPLTTSGWKPASAAFGSAFTVTNGTAGALGFDSPLVPAGSDEAVRLLPGSGGDVPVIVTRATADAAGLDTGARIELDSPWATLQGTVAGVVAAVPGTSDQSAVLVDLRALDDQMLRTAPTVPRLGSIWLATPDPQRVAHAAQQAGGADAVVTDASGAFVARFMASAVAALWLGAAGCALLAVVAVAAAALSALRDRRAEVVVLRAVGVGSRQQVSARRRELAGVVLGAALVGVVGGLAVFLLAGNALARLSVVTAPSTLSVQGRLDPIGLAVAIGALAVAVAVVLWLYGRAVRRQTADTSYRAETR</sequence>
<keyword evidence="3 6" id="KW-0812">Transmembrane</keyword>
<evidence type="ECO:0000256" key="5">
    <source>
        <dbReference type="ARBA" id="ARBA00023136"/>
    </source>
</evidence>
<dbReference type="RefSeq" id="WP_183428345.1">
    <property type="nucleotide sequence ID" value="NZ_JACHVP010000001.1"/>
</dbReference>
<evidence type="ECO:0000313" key="9">
    <source>
        <dbReference type="Proteomes" id="UP000538196"/>
    </source>
</evidence>
<feature type="transmembrane region" description="Helical" evidence="6">
    <location>
        <begin position="455"/>
        <end position="480"/>
    </location>
</feature>
<dbReference type="PANTHER" id="PTHR30287">
    <property type="entry name" value="MEMBRANE COMPONENT OF PREDICTED ABC SUPERFAMILY METABOLITE UPTAKE TRANSPORTER"/>
    <property type="match status" value="1"/>
</dbReference>
<evidence type="ECO:0000259" key="7">
    <source>
        <dbReference type="Pfam" id="PF02687"/>
    </source>
</evidence>
<feature type="transmembrane region" description="Helical" evidence="6">
    <location>
        <begin position="280"/>
        <end position="308"/>
    </location>
</feature>
<organism evidence="8 9">
    <name type="scientific">Leifsonia aquatica</name>
    <name type="common">Corynebacterium aquaticum</name>
    <dbReference type="NCBI Taxonomy" id="144185"/>
    <lineage>
        <taxon>Bacteria</taxon>
        <taxon>Bacillati</taxon>
        <taxon>Actinomycetota</taxon>
        <taxon>Actinomycetes</taxon>
        <taxon>Micrococcales</taxon>
        <taxon>Microbacteriaceae</taxon>
        <taxon>Leifsonia</taxon>
    </lineage>
</organism>
<feature type="transmembrane region" description="Helical" evidence="6">
    <location>
        <begin position="337"/>
        <end position="357"/>
    </location>
</feature>
<name>A0A7W4UWM4_LEIAQ</name>
<gene>
    <name evidence="8" type="ORF">FHX33_001678</name>
</gene>
<dbReference type="AlphaFoldDB" id="A0A7W4UWM4"/>
<evidence type="ECO:0000256" key="2">
    <source>
        <dbReference type="ARBA" id="ARBA00022475"/>
    </source>
</evidence>
<feature type="domain" description="ABC3 transporter permease C-terminal" evidence="7">
    <location>
        <begin position="290"/>
        <end position="396"/>
    </location>
</feature>
<feature type="transmembrane region" description="Helical" evidence="6">
    <location>
        <begin position="21"/>
        <end position="48"/>
    </location>
</feature>
<dbReference type="Pfam" id="PF02687">
    <property type="entry name" value="FtsX"/>
    <property type="match status" value="1"/>
</dbReference>
<feature type="transmembrane region" description="Helical" evidence="6">
    <location>
        <begin position="501"/>
        <end position="523"/>
    </location>
</feature>
<dbReference type="EMBL" id="JACHVP010000001">
    <property type="protein sequence ID" value="MBB2966946.1"/>
    <property type="molecule type" value="Genomic_DNA"/>
</dbReference>
<evidence type="ECO:0000313" key="8">
    <source>
        <dbReference type="EMBL" id="MBB2966946.1"/>
    </source>
</evidence>
<feature type="transmembrane region" description="Helical" evidence="6">
    <location>
        <begin position="989"/>
        <end position="1009"/>
    </location>
</feature>
<feature type="transmembrane region" description="Helical" evidence="6">
    <location>
        <begin position="414"/>
        <end position="435"/>
    </location>
</feature>
<evidence type="ECO:0000256" key="3">
    <source>
        <dbReference type="ARBA" id="ARBA00022692"/>
    </source>
</evidence>
<feature type="transmembrane region" description="Helical" evidence="6">
    <location>
        <begin position="942"/>
        <end position="969"/>
    </location>
</feature>
<feature type="transmembrane region" description="Helical" evidence="6">
    <location>
        <begin position="889"/>
        <end position="911"/>
    </location>
</feature>
<comment type="subcellular location">
    <subcellularLocation>
        <location evidence="1">Cell membrane</location>
        <topology evidence="1">Multi-pass membrane protein</topology>
    </subcellularLocation>
</comment>
<comment type="caution">
    <text evidence="8">The sequence shown here is derived from an EMBL/GenBank/DDBJ whole genome shotgun (WGS) entry which is preliminary data.</text>
</comment>
<feature type="transmembrane region" description="Helical" evidence="6">
    <location>
        <begin position="369"/>
        <end position="394"/>
    </location>
</feature>
<reference evidence="8 9" key="1">
    <citation type="submission" date="2020-08" db="EMBL/GenBank/DDBJ databases">
        <title>Sequencing the genomes of 1000 actinobacteria strains.</title>
        <authorList>
            <person name="Klenk H.-P."/>
        </authorList>
    </citation>
    <scope>NUCLEOTIDE SEQUENCE [LARGE SCALE GENOMIC DNA]</scope>
    <source>
        <strain evidence="8 9">DSM 20146</strain>
    </source>
</reference>
<evidence type="ECO:0000256" key="1">
    <source>
        <dbReference type="ARBA" id="ARBA00004651"/>
    </source>
</evidence>
<proteinExistence type="predicted"/>
<keyword evidence="4 6" id="KW-1133">Transmembrane helix</keyword>
<keyword evidence="5 6" id="KW-0472">Membrane</keyword>
<dbReference type="GO" id="GO:0005886">
    <property type="term" value="C:plasma membrane"/>
    <property type="evidence" value="ECO:0007669"/>
    <property type="project" value="UniProtKB-SubCell"/>
</dbReference>
<dbReference type="Proteomes" id="UP000538196">
    <property type="component" value="Unassembled WGS sequence"/>
</dbReference>
<keyword evidence="2" id="KW-1003">Cell membrane</keyword>
<dbReference type="InterPro" id="IPR038766">
    <property type="entry name" value="Membrane_comp_ABC_pdt"/>
</dbReference>
<protein>
    <recommendedName>
        <fullName evidence="7">ABC3 transporter permease C-terminal domain-containing protein</fullName>
    </recommendedName>
</protein>
<evidence type="ECO:0000256" key="4">
    <source>
        <dbReference type="ARBA" id="ARBA00022989"/>
    </source>
</evidence>
<dbReference type="PANTHER" id="PTHR30287:SF1">
    <property type="entry name" value="INNER MEMBRANE PROTEIN"/>
    <property type="match status" value="1"/>
</dbReference>
<accession>A0A7W4UWM4</accession>